<dbReference type="Gene3D" id="3.10.180.10">
    <property type="entry name" value="2,3-Dihydroxybiphenyl 1,2-Dioxygenase, domain 1"/>
    <property type="match status" value="1"/>
</dbReference>
<dbReference type="PANTHER" id="PTHR33990:SF1">
    <property type="entry name" value="PROTEIN YJDN"/>
    <property type="match status" value="1"/>
</dbReference>
<dbReference type="Pfam" id="PF00903">
    <property type="entry name" value="Glyoxalase"/>
    <property type="match status" value="1"/>
</dbReference>
<comment type="caution">
    <text evidence="2">The sequence shown here is derived from an EMBL/GenBank/DDBJ whole genome shotgun (WGS) entry which is preliminary data.</text>
</comment>
<evidence type="ECO:0000313" key="2">
    <source>
        <dbReference type="EMBL" id="MBH8557672.1"/>
    </source>
</evidence>
<gene>
    <name evidence="2" type="ORF">I7X13_06410</name>
</gene>
<dbReference type="InterPro" id="IPR028973">
    <property type="entry name" value="PhnB-like"/>
</dbReference>
<accession>A0ABS0Q529</accession>
<evidence type="ECO:0000259" key="1">
    <source>
        <dbReference type="Pfam" id="PF00903"/>
    </source>
</evidence>
<dbReference type="EMBL" id="JAEDAE010000002">
    <property type="protein sequence ID" value="MBH8557672.1"/>
    <property type="molecule type" value="Genomic_DNA"/>
</dbReference>
<dbReference type="Proteomes" id="UP000625631">
    <property type="component" value="Unassembled WGS sequence"/>
</dbReference>
<evidence type="ECO:0000313" key="3">
    <source>
        <dbReference type="Proteomes" id="UP000625631"/>
    </source>
</evidence>
<organism evidence="2 3">
    <name type="scientific">Hymenobacter negativus</name>
    <dbReference type="NCBI Taxonomy" id="2795026"/>
    <lineage>
        <taxon>Bacteria</taxon>
        <taxon>Pseudomonadati</taxon>
        <taxon>Bacteroidota</taxon>
        <taxon>Cytophagia</taxon>
        <taxon>Cytophagales</taxon>
        <taxon>Hymenobacteraceae</taxon>
        <taxon>Hymenobacter</taxon>
    </lineage>
</organism>
<dbReference type="RefSeq" id="WP_198074823.1">
    <property type="nucleotide sequence ID" value="NZ_JAEDAE010000002.1"/>
</dbReference>
<dbReference type="InterPro" id="IPR029068">
    <property type="entry name" value="Glyas_Bleomycin-R_OHBP_Dase"/>
</dbReference>
<reference evidence="2 3" key="1">
    <citation type="submission" date="2020-12" db="EMBL/GenBank/DDBJ databases">
        <title>Hymenobacter sp.</title>
        <authorList>
            <person name="Kim M.K."/>
        </authorList>
    </citation>
    <scope>NUCLEOTIDE SEQUENCE [LARGE SCALE GENOMIC DNA]</scope>
    <source>
        <strain evidence="2 3">BT442</strain>
    </source>
</reference>
<dbReference type="PANTHER" id="PTHR33990">
    <property type="entry name" value="PROTEIN YJDN-RELATED"/>
    <property type="match status" value="1"/>
</dbReference>
<dbReference type="InterPro" id="IPR004360">
    <property type="entry name" value="Glyas_Fos-R_dOase_dom"/>
</dbReference>
<protein>
    <submittedName>
        <fullName evidence="2">VOC family protein</fullName>
    </submittedName>
</protein>
<proteinExistence type="predicted"/>
<keyword evidence="3" id="KW-1185">Reference proteome</keyword>
<dbReference type="CDD" id="cd06588">
    <property type="entry name" value="PhnB_like"/>
    <property type="match status" value="1"/>
</dbReference>
<sequence>MPQLVPYLNFSGNCREAMTFYQQCLGGDLNIMPFAGTPAAEHVPSAAQNGVMHATLHSGDLVLMASDSPFQPVQDGNGNNLSLNCHSEEEIDRLFAALGEGGQVTMPLADQFWGAKFGMVTDQFGKSWMFNYDRVQPQQ</sequence>
<feature type="domain" description="Glyoxalase/fosfomycin resistance/dioxygenase" evidence="1">
    <location>
        <begin position="10"/>
        <end position="130"/>
    </location>
</feature>
<name>A0ABS0Q529_9BACT</name>
<dbReference type="SUPFAM" id="SSF54593">
    <property type="entry name" value="Glyoxalase/Bleomycin resistance protein/Dihydroxybiphenyl dioxygenase"/>
    <property type="match status" value="1"/>
</dbReference>